<dbReference type="GO" id="GO:0006352">
    <property type="term" value="P:DNA-templated transcription initiation"/>
    <property type="evidence" value="ECO:0007669"/>
    <property type="project" value="InterPro"/>
</dbReference>
<dbReference type="PANTHER" id="PTHR43133">
    <property type="entry name" value="RNA POLYMERASE ECF-TYPE SIGMA FACTO"/>
    <property type="match status" value="1"/>
</dbReference>
<dbReference type="InterPro" id="IPR007627">
    <property type="entry name" value="RNA_pol_sigma70_r2"/>
</dbReference>
<protein>
    <recommendedName>
        <fullName evidence="6">RNA polymerase sigma factor</fullName>
    </recommendedName>
</protein>
<proteinExistence type="inferred from homology"/>
<dbReference type="PANTHER" id="PTHR43133:SF8">
    <property type="entry name" value="RNA POLYMERASE SIGMA FACTOR HI_1459-RELATED"/>
    <property type="match status" value="1"/>
</dbReference>
<dbReference type="GO" id="GO:0016987">
    <property type="term" value="F:sigma factor activity"/>
    <property type="evidence" value="ECO:0007669"/>
    <property type="project" value="UniProtKB-KW"/>
</dbReference>
<dbReference type="InterPro" id="IPR013324">
    <property type="entry name" value="RNA_pol_sigma_r3/r4-like"/>
</dbReference>
<dbReference type="Pfam" id="PF04542">
    <property type="entry name" value="Sigma70_r2"/>
    <property type="match status" value="1"/>
</dbReference>
<dbReference type="InterPro" id="IPR013325">
    <property type="entry name" value="RNA_pol_sigma_r2"/>
</dbReference>
<feature type="domain" description="RNA polymerase sigma factor 70 region 4 type 2" evidence="8">
    <location>
        <begin position="111"/>
        <end position="161"/>
    </location>
</feature>
<evidence type="ECO:0000256" key="3">
    <source>
        <dbReference type="ARBA" id="ARBA00023082"/>
    </source>
</evidence>
<dbReference type="EMBL" id="BMFV01000022">
    <property type="protein sequence ID" value="GGH84584.1"/>
    <property type="molecule type" value="Genomic_DNA"/>
</dbReference>
<evidence type="ECO:0000259" key="7">
    <source>
        <dbReference type="Pfam" id="PF04542"/>
    </source>
</evidence>
<dbReference type="InterPro" id="IPR014284">
    <property type="entry name" value="RNA_pol_sigma-70_dom"/>
</dbReference>
<keyword evidence="4 6" id="KW-0238">DNA-binding</keyword>
<reference evidence="9" key="2">
    <citation type="submission" date="2020-09" db="EMBL/GenBank/DDBJ databases">
        <authorList>
            <person name="Sun Q."/>
            <person name="Zhou Y."/>
        </authorList>
    </citation>
    <scope>NUCLEOTIDE SEQUENCE</scope>
    <source>
        <strain evidence="9">CGMCC 1.12777</strain>
    </source>
</reference>
<evidence type="ECO:0000256" key="1">
    <source>
        <dbReference type="ARBA" id="ARBA00010641"/>
    </source>
</evidence>
<evidence type="ECO:0000256" key="6">
    <source>
        <dbReference type="RuleBase" id="RU000716"/>
    </source>
</evidence>
<keyword evidence="10" id="KW-1185">Reference proteome</keyword>
<dbReference type="CDD" id="cd06171">
    <property type="entry name" value="Sigma70_r4"/>
    <property type="match status" value="1"/>
</dbReference>
<dbReference type="GO" id="GO:0003677">
    <property type="term" value="F:DNA binding"/>
    <property type="evidence" value="ECO:0007669"/>
    <property type="project" value="UniProtKB-KW"/>
</dbReference>
<evidence type="ECO:0000313" key="10">
    <source>
        <dbReference type="Proteomes" id="UP000656813"/>
    </source>
</evidence>
<dbReference type="InterPro" id="IPR000838">
    <property type="entry name" value="RNA_pol_sigma70_ECF_CS"/>
</dbReference>
<dbReference type="NCBIfam" id="TIGR02937">
    <property type="entry name" value="sigma70-ECF"/>
    <property type="match status" value="1"/>
</dbReference>
<dbReference type="Pfam" id="PF08281">
    <property type="entry name" value="Sigma70_r4_2"/>
    <property type="match status" value="1"/>
</dbReference>
<feature type="domain" description="RNA polymerase sigma-70 region 2" evidence="7">
    <location>
        <begin position="18"/>
        <end position="75"/>
    </location>
</feature>
<comment type="caution">
    <text evidence="9">The sequence shown here is derived from an EMBL/GenBank/DDBJ whole genome shotgun (WGS) entry which is preliminary data.</text>
</comment>
<evidence type="ECO:0000259" key="8">
    <source>
        <dbReference type="Pfam" id="PF08281"/>
    </source>
</evidence>
<keyword evidence="2 6" id="KW-0805">Transcription regulation</keyword>
<comment type="similarity">
    <text evidence="1 6">Belongs to the sigma-70 factor family. ECF subfamily.</text>
</comment>
<evidence type="ECO:0000313" key="9">
    <source>
        <dbReference type="EMBL" id="GGH84584.1"/>
    </source>
</evidence>
<reference evidence="9" key="1">
    <citation type="journal article" date="2014" name="Int. J. Syst. Evol. Microbiol.">
        <title>Complete genome sequence of Corynebacterium casei LMG S-19264T (=DSM 44701T), isolated from a smear-ripened cheese.</title>
        <authorList>
            <consortium name="US DOE Joint Genome Institute (JGI-PGF)"/>
            <person name="Walter F."/>
            <person name="Albersmeier A."/>
            <person name="Kalinowski J."/>
            <person name="Ruckert C."/>
        </authorList>
    </citation>
    <scope>NUCLEOTIDE SEQUENCE</scope>
    <source>
        <strain evidence="9">CGMCC 1.12777</strain>
    </source>
</reference>
<dbReference type="SUPFAM" id="SSF88659">
    <property type="entry name" value="Sigma3 and sigma4 domains of RNA polymerase sigma factors"/>
    <property type="match status" value="1"/>
</dbReference>
<dbReference type="Proteomes" id="UP000656813">
    <property type="component" value="Unassembled WGS sequence"/>
</dbReference>
<sequence length="174" mass="20697">MSAKETIEEWFITYGKEIYNYLIYCVWSEDVDDLLQEVFLRAYRGYGSFKGDSHPKTWLYTIARRVIVDAKRKNKSSFTKLNLLKSALHDTPKTHRSPEQIYEYSKRYQLLMKHVNTLNKNQRDVVILRGIKEFSVKESAEILRWTEAKVSDTFHRALKHLKVKIEAEGREDFE</sequence>
<dbReference type="InterPro" id="IPR039425">
    <property type="entry name" value="RNA_pol_sigma-70-like"/>
</dbReference>
<evidence type="ECO:0000256" key="2">
    <source>
        <dbReference type="ARBA" id="ARBA00023015"/>
    </source>
</evidence>
<name>A0A8J2ZXY1_9BACL</name>
<keyword evidence="5 6" id="KW-0804">Transcription</keyword>
<gene>
    <name evidence="9" type="primary">ylaC</name>
    <name evidence="9" type="ORF">GCM10007096_28000</name>
</gene>
<dbReference type="SUPFAM" id="SSF88946">
    <property type="entry name" value="Sigma2 domain of RNA polymerase sigma factors"/>
    <property type="match status" value="1"/>
</dbReference>
<dbReference type="RefSeq" id="WP_188498001.1">
    <property type="nucleotide sequence ID" value="NZ_BMFV01000022.1"/>
</dbReference>
<evidence type="ECO:0000256" key="5">
    <source>
        <dbReference type="ARBA" id="ARBA00023163"/>
    </source>
</evidence>
<evidence type="ECO:0000256" key="4">
    <source>
        <dbReference type="ARBA" id="ARBA00023125"/>
    </source>
</evidence>
<keyword evidence="3 6" id="KW-0731">Sigma factor</keyword>
<dbReference type="InterPro" id="IPR013249">
    <property type="entry name" value="RNA_pol_sigma70_r4_t2"/>
</dbReference>
<dbReference type="AlphaFoldDB" id="A0A8J2ZXY1"/>
<dbReference type="Gene3D" id="1.10.1740.10">
    <property type="match status" value="1"/>
</dbReference>
<organism evidence="9 10">
    <name type="scientific">Pullulanibacillus pueri</name>
    <dbReference type="NCBI Taxonomy" id="1437324"/>
    <lineage>
        <taxon>Bacteria</taxon>
        <taxon>Bacillati</taxon>
        <taxon>Bacillota</taxon>
        <taxon>Bacilli</taxon>
        <taxon>Bacillales</taxon>
        <taxon>Sporolactobacillaceae</taxon>
        <taxon>Pullulanibacillus</taxon>
    </lineage>
</organism>
<dbReference type="PROSITE" id="PS01063">
    <property type="entry name" value="SIGMA70_ECF"/>
    <property type="match status" value="1"/>
</dbReference>
<dbReference type="Gene3D" id="1.10.10.10">
    <property type="entry name" value="Winged helix-like DNA-binding domain superfamily/Winged helix DNA-binding domain"/>
    <property type="match status" value="1"/>
</dbReference>
<accession>A0A8J2ZXY1</accession>
<dbReference type="InterPro" id="IPR036388">
    <property type="entry name" value="WH-like_DNA-bd_sf"/>
</dbReference>
<dbReference type="GO" id="GO:0006950">
    <property type="term" value="P:response to stress"/>
    <property type="evidence" value="ECO:0007669"/>
    <property type="project" value="UniProtKB-ARBA"/>
</dbReference>